<gene>
    <name evidence="1" type="ORF">C7M61_001777</name>
</gene>
<keyword evidence="2" id="KW-1185">Reference proteome</keyword>
<organism evidence="1 2">
    <name type="scientific">Candidozyma pseudohaemuli</name>
    <dbReference type="NCBI Taxonomy" id="418784"/>
    <lineage>
        <taxon>Eukaryota</taxon>
        <taxon>Fungi</taxon>
        <taxon>Dikarya</taxon>
        <taxon>Ascomycota</taxon>
        <taxon>Saccharomycotina</taxon>
        <taxon>Pichiomycetes</taxon>
        <taxon>Metschnikowiaceae</taxon>
        <taxon>Candidozyma</taxon>
    </lineage>
</organism>
<sequence length="263" mass="30680">MNTQKLHEEGLKEVQPKLVGPENYSLWKNNLFMDLHYAYPYLWKLVSEGDEKVKLEVQDFDKVKKEANDVLSERVKNGIDESLKGKKPFDKTITTDNFSQLDEEFDDNTPVNRAKALIYWFSGMTGKTRKVESQAQDTTLKWILLVDDYEELLLNVYFHYEISFEDFVTMLIQGLKLHEQQKEATFISQAVVIAYEENHTLKKRTTPIKAVRWVACTTPFGEAGGVVEFMSHSRMLFEENAVEHLGDYEQKMPYRLKFNDEGL</sequence>
<evidence type="ECO:0000313" key="1">
    <source>
        <dbReference type="EMBL" id="PSK39966.1"/>
    </source>
</evidence>
<comment type="caution">
    <text evidence="1">The sequence shown here is derived from an EMBL/GenBank/DDBJ whole genome shotgun (WGS) entry which is preliminary data.</text>
</comment>
<dbReference type="GeneID" id="36565167"/>
<name>A0A2P7YVH7_9ASCO</name>
<accession>A0A2P7YVH7</accession>
<evidence type="ECO:0000313" key="2">
    <source>
        <dbReference type="Proteomes" id="UP000241107"/>
    </source>
</evidence>
<dbReference type="RefSeq" id="XP_024715056.1">
    <property type="nucleotide sequence ID" value="XM_024857176.1"/>
</dbReference>
<dbReference type="VEuPathDB" id="FungiDB:C7M61_001777"/>
<protein>
    <submittedName>
        <fullName evidence="1">Uncharacterized protein</fullName>
    </submittedName>
</protein>
<proteinExistence type="predicted"/>
<reference evidence="1 2" key="1">
    <citation type="submission" date="2018-03" db="EMBL/GenBank/DDBJ databases">
        <title>Candida pseudohaemulonii genome assembly and annotation.</title>
        <authorList>
            <person name="Munoz J.F."/>
            <person name="Gade L.G."/>
            <person name="Chow N.A."/>
            <person name="Litvintseva A.P."/>
            <person name="Loparev V.N."/>
            <person name="Cuomo C.A."/>
        </authorList>
    </citation>
    <scope>NUCLEOTIDE SEQUENCE [LARGE SCALE GENOMIC DNA]</scope>
    <source>
        <strain evidence="1 2">B12108</strain>
    </source>
</reference>
<dbReference type="EMBL" id="PYFQ01000002">
    <property type="protein sequence ID" value="PSK39966.1"/>
    <property type="molecule type" value="Genomic_DNA"/>
</dbReference>
<dbReference type="OrthoDB" id="4078427at2759"/>
<dbReference type="Proteomes" id="UP000241107">
    <property type="component" value="Unassembled WGS sequence"/>
</dbReference>
<dbReference type="AlphaFoldDB" id="A0A2P7YVH7"/>